<keyword evidence="3" id="KW-1185">Reference proteome</keyword>
<evidence type="ECO:0000313" key="3">
    <source>
        <dbReference type="Proteomes" id="UP000215335"/>
    </source>
</evidence>
<protein>
    <submittedName>
        <fullName evidence="2">Uncharacterized protein</fullName>
    </submittedName>
</protein>
<feature type="region of interest" description="Disordered" evidence="1">
    <location>
        <begin position="143"/>
        <end position="172"/>
    </location>
</feature>
<dbReference type="AlphaFoldDB" id="A0A232EP49"/>
<evidence type="ECO:0000256" key="1">
    <source>
        <dbReference type="SAM" id="MobiDB-lite"/>
    </source>
</evidence>
<feature type="compositionally biased region" description="Low complexity" evidence="1">
    <location>
        <begin position="83"/>
        <end position="104"/>
    </location>
</feature>
<organism evidence="2 3">
    <name type="scientific">Trichomalopsis sarcophagae</name>
    <dbReference type="NCBI Taxonomy" id="543379"/>
    <lineage>
        <taxon>Eukaryota</taxon>
        <taxon>Metazoa</taxon>
        <taxon>Ecdysozoa</taxon>
        <taxon>Arthropoda</taxon>
        <taxon>Hexapoda</taxon>
        <taxon>Insecta</taxon>
        <taxon>Pterygota</taxon>
        <taxon>Neoptera</taxon>
        <taxon>Endopterygota</taxon>
        <taxon>Hymenoptera</taxon>
        <taxon>Apocrita</taxon>
        <taxon>Proctotrupomorpha</taxon>
        <taxon>Chalcidoidea</taxon>
        <taxon>Pteromalidae</taxon>
        <taxon>Pteromalinae</taxon>
        <taxon>Trichomalopsis</taxon>
    </lineage>
</organism>
<feature type="region of interest" description="Disordered" evidence="1">
    <location>
        <begin position="76"/>
        <end position="104"/>
    </location>
</feature>
<sequence>MGQRVTSSTPFTNHYIQHRRIRTRRADQDQDIAGSTPSSSLWEYLLLKAGGIGDQAQLGYIFRCHRLRTPHLCEGKTDEQEEQQQQHAPPTPQQQHQPKQAQQQLELTGGRFPRNLVSQHACEIGARRFSLYNLSVEEAQAFIDAASPSYQQRKDDPTRRSRRHNPHQRDGR</sequence>
<comment type="caution">
    <text evidence="2">The sequence shown here is derived from an EMBL/GenBank/DDBJ whole genome shotgun (WGS) entry which is preliminary data.</text>
</comment>
<dbReference type="Proteomes" id="UP000215335">
    <property type="component" value="Unassembled WGS sequence"/>
</dbReference>
<reference evidence="2 3" key="1">
    <citation type="journal article" date="2017" name="Curr. Biol.">
        <title>The Evolution of Venom by Co-option of Single-Copy Genes.</title>
        <authorList>
            <person name="Martinson E.O."/>
            <person name="Mrinalini"/>
            <person name="Kelkar Y.D."/>
            <person name="Chang C.H."/>
            <person name="Werren J.H."/>
        </authorList>
    </citation>
    <scope>NUCLEOTIDE SEQUENCE [LARGE SCALE GENOMIC DNA]</scope>
    <source>
        <strain evidence="2 3">Alberta</strain>
        <tissue evidence="2">Whole body</tissue>
    </source>
</reference>
<evidence type="ECO:0000313" key="2">
    <source>
        <dbReference type="EMBL" id="OXU20102.1"/>
    </source>
</evidence>
<proteinExistence type="predicted"/>
<gene>
    <name evidence="2" type="ORF">TSAR_005448</name>
</gene>
<accession>A0A232EP49</accession>
<name>A0A232EP49_9HYME</name>
<dbReference type="EMBL" id="NNAY01003020">
    <property type="protein sequence ID" value="OXU20102.1"/>
    <property type="molecule type" value="Genomic_DNA"/>
</dbReference>